<accession>A0A0E9LYX0</accession>
<dbReference type="STRING" id="1236989.JCM15548_13098"/>
<dbReference type="Gene3D" id="3.40.50.300">
    <property type="entry name" value="P-loop containing nucleotide triphosphate hydrolases"/>
    <property type="match status" value="1"/>
</dbReference>
<dbReference type="GO" id="GO:0046872">
    <property type="term" value="F:metal ion binding"/>
    <property type="evidence" value="ECO:0007669"/>
    <property type="project" value="UniProtKB-KW"/>
</dbReference>
<reference evidence="7 8" key="1">
    <citation type="journal article" date="2015" name="Microbes Environ.">
        <title>Distribution and evolution of nitrogen fixation genes in the phylum bacteroidetes.</title>
        <authorList>
            <person name="Inoue J."/>
            <person name="Oshima K."/>
            <person name="Suda W."/>
            <person name="Sakamoto M."/>
            <person name="Iino T."/>
            <person name="Noda S."/>
            <person name="Hongoh Y."/>
            <person name="Hattori M."/>
            <person name="Ohkuma M."/>
        </authorList>
    </citation>
    <scope>NUCLEOTIDE SEQUENCE [LARGE SCALE GENOMIC DNA]</scope>
    <source>
        <strain evidence="7">JCM 15548</strain>
    </source>
</reference>
<dbReference type="GO" id="GO:0051536">
    <property type="term" value="F:iron-sulfur cluster binding"/>
    <property type="evidence" value="ECO:0007669"/>
    <property type="project" value="UniProtKB-KW"/>
</dbReference>
<dbReference type="Pfam" id="PF00037">
    <property type="entry name" value="Fer4"/>
    <property type="match status" value="1"/>
</dbReference>
<keyword evidence="5" id="KW-0411">Iron-sulfur</keyword>
<keyword evidence="2" id="KW-0547">Nucleotide-binding</keyword>
<keyword evidence="3" id="KW-0067">ATP-binding</keyword>
<dbReference type="Gene3D" id="3.30.70.20">
    <property type="match status" value="1"/>
</dbReference>
<protein>
    <submittedName>
        <fullName evidence="7">MinD superfamily P-loop ATPase containing an inserted ferredoxin domain</fullName>
    </submittedName>
</protein>
<evidence type="ECO:0000259" key="6">
    <source>
        <dbReference type="PROSITE" id="PS51379"/>
    </source>
</evidence>
<evidence type="ECO:0000256" key="4">
    <source>
        <dbReference type="ARBA" id="ARBA00023004"/>
    </source>
</evidence>
<name>A0A0E9LYX0_9BACT</name>
<dbReference type="GO" id="GO:0005524">
    <property type="term" value="F:ATP binding"/>
    <property type="evidence" value="ECO:0007669"/>
    <property type="project" value="UniProtKB-KW"/>
</dbReference>
<evidence type="ECO:0000313" key="7">
    <source>
        <dbReference type="EMBL" id="GAO30787.1"/>
    </source>
</evidence>
<dbReference type="AlphaFoldDB" id="A0A0E9LYX0"/>
<dbReference type="EMBL" id="BAZW01000030">
    <property type="protein sequence ID" value="GAO30787.1"/>
    <property type="molecule type" value="Genomic_DNA"/>
</dbReference>
<evidence type="ECO:0000256" key="3">
    <source>
        <dbReference type="ARBA" id="ARBA00022840"/>
    </source>
</evidence>
<dbReference type="PANTHER" id="PTHR43534:SF1">
    <property type="entry name" value="4FE-4S CLUSTER CONTAINING PARA FAMILY ATPASE PROTEIN"/>
    <property type="match status" value="1"/>
</dbReference>
<keyword evidence="8" id="KW-1185">Reference proteome</keyword>
<dbReference type="RefSeq" id="WP_262487050.1">
    <property type="nucleotide sequence ID" value="NZ_BAZW01000030.1"/>
</dbReference>
<dbReference type="Pfam" id="PF10609">
    <property type="entry name" value="ParA"/>
    <property type="match status" value="1"/>
</dbReference>
<dbReference type="SUPFAM" id="SSF52540">
    <property type="entry name" value="P-loop containing nucleoside triphosphate hydrolases"/>
    <property type="match status" value="1"/>
</dbReference>
<gene>
    <name evidence="7" type="ORF">JCM15548_13098</name>
</gene>
<evidence type="ECO:0000313" key="8">
    <source>
        <dbReference type="Proteomes" id="UP000032900"/>
    </source>
</evidence>
<keyword evidence="1" id="KW-0479">Metal-binding</keyword>
<dbReference type="PROSITE" id="PS51379">
    <property type="entry name" value="4FE4S_FER_2"/>
    <property type="match status" value="1"/>
</dbReference>
<evidence type="ECO:0000256" key="1">
    <source>
        <dbReference type="ARBA" id="ARBA00022723"/>
    </source>
</evidence>
<dbReference type="SUPFAM" id="SSF54862">
    <property type="entry name" value="4Fe-4S ferredoxins"/>
    <property type="match status" value="1"/>
</dbReference>
<comment type="caution">
    <text evidence="7">The sequence shown here is derived from an EMBL/GenBank/DDBJ whole genome shotgun (WGS) entry which is preliminary data.</text>
</comment>
<sequence>MENCHFDAIHLTDDGKYTINPYQCEGCRLCERICPVTAITCFQSKNNQWFVSDSRFGKMIHARMGPGEENSGKLVTKIRKKAREVARAGHADWVINDGPPGVGCATISSLSGVDAVLLVTEPSKSGWHDAERLIQLAKKFELPVWAIINKHDINPDMSAQMELAFQAKGIPVIGRLPFDVDMVHSMVAGKTIVEFAPEGAISQQLMNVWRTLNSGRLDQNPV</sequence>
<proteinExistence type="predicted"/>
<keyword evidence="4" id="KW-0408">Iron</keyword>
<dbReference type="PROSITE" id="PS00198">
    <property type="entry name" value="4FE4S_FER_1"/>
    <property type="match status" value="1"/>
</dbReference>
<evidence type="ECO:0000256" key="5">
    <source>
        <dbReference type="ARBA" id="ARBA00023014"/>
    </source>
</evidence>
<dbReference type="Proteomes" id="UP000032900">
    <property type="component" value="Unassembled WGS sequence"/>
</dbReference>
<dbReference type="InterPro" id="IPR033756">
    <property type="entry name" value="YlxH/NBP35"/>
</dbReference>
<dbReference type="InterPro" id="IPR017896">
    <property type="entry name" value="4Fe4S_Fe-S-bd"/>
</dbReference>
<dbReference type="InterPro" id="IPR027417">
    <property type="entry name" value="P-loop_NTPase"/>
</dbReference>
<organism evidence="7 8">
    <name type="scientific">Geofilum rubicundum JCM 15548</name>
    <dbReference type="NCBI Taxonomy" id="1236989"/>
    <lineage>
        <taxon>Bacteria</taxon>
        <taxon>Pseudomonadati</taxon>
        <taxon>Bacteroidota</taxon>
        <taxon>Bacteroidia</taxon>
        <taxon>Marinilabiliales</taxon>
        <taxon>Marinilabiliaceae</taxon>
        <taxon>Geofilum</taxon>
    </lineage>
</organism>
<evidence type="ECO:0000256" key="2">
    <source>
        <dbReference type="ARBA" id="ARBA00022741"/>
    </source>
</evidence>
<dbReference type="PANTHER" id="PTHR43534">
    <property type="entry name" value="MIND SUPERFAMILY P-LOOP ATPASE CONTAINING AN INSERTED FERREDOXIN DOMAIN"/>
    <property type="match status" value="1"/>
</dbReference>
<feature type="domain" description="4Fe-4S ferredoxin-type" evidence="6">
    <location>
        <begin position="15"/>
        <end position="44"/>
    </location>
</feature>
<dbReference type="InterPro" id="IPR017900">
    <property type="entry name" value="4Fe4S_Fe_S_CS"/>
</dbReference>